<evidence type="ECO:0000313" key="3">
    <source>
        <dbReference type="Proteomes" id="UP001213000"/>
    </source>
</evidence>
<feature type="transmembrane region" description="Helical" evidence="1">
    <location>
        <begin position="20"/>
        <end position="40"/>
    </location>
</feature>
<keyword evidence="3" id="KW-1185">Reference proteome</keyword>
<gene>
    <name evidence="2" type="ORF">NP233_g9588</name>
</gene>
<accession>A0AAD5VKI7</accession>
<feature type="transmembrane region" description="Helical" evidence="1">
    <location>
        <begin position="60"/>
        <end position="77"/>
    </location>
</feature>
<keyword evidence="1" id="KW-1133">Transmembrane helix</keyword>
<reference evidence="2" key="1">
    <citation type="submission" date="2022-07" db="EMBL/GenBank/DDBJ databases">
        <title>Genome Sequence of Leucocoprinus birnbaumii.</title>
        <authorList>
            <person name="Buettner E."/>
        </authorList>
    </citation>
    <scope>NUCLEOTIDE SEQUENCE</scope>
    <source>
        <strain evidence="2">VT141</strain>
    </source>
</reference>
<evidence type="ECO:0000256" key="1">
    <source>
        <dbReference type="SAM" id="Phobius"/>
    </source>
</evidence>
<dbReference type="AlphaFoldDB" id="A0AAD5VKI7"/>
<keyword evidence="1" id="KW-0812">Transmembrane</keyword>
<keyword evidence="1" id="KW-0472">Membrane</keyword>
<comment type="caution">
    <text evidence="2">The sequence shown here is derived from an EMBL/GenBank/DDBJ whole genome shotgun (WGS) entry which is preliminary data.</text>
</comment>
<evidence type="ECO:0000313" key="2">
    <source>
        <dbReference type="EMBL" id="KAJ3562409.1"/>
    </source>
</evidence>
<dbReference type="EMBL" id="JANIEX010000872">
    <property type="protein sequence ID" value="KAJ3562409.1"/>
    <property type="molecule type" value="Genomic_DNA"/>
</dbReference>
<name>A0AAD5VKI7_9AGAR</name>
<protein>
    <submittedName>
        <fullName evidence="2">Uncharacterized protein</fullName>
    </submittedName>
</protein>
<organism evidence="2 3">
    <name type="scientific">Leucocoprinus birnbaumii</name>
    <dbReference type="NCBI Taxonomy" id="56174"/>
    <lineage>
        <taxon>Eukaryota</taxon>
        <taxon>Fungi</taxon>
        <taxon>Dikarya</taxon>
        <taxon>Basidiomycota</taxon>
        <taxon>Agaricomycotina</taxon>
        <taxon>Agaricomycetes</taxon>
        <taxon>Agaricomycetidae</taxon>
        <taxon>Agaricales</taxon>
        <taxon>Agaricineae</taxon>
        <taxon>Agaricaceae</taxon>
        <taxon>Leucocoprinus</taxon>
    </lineage>
</organism>
<sequence length="131" mass="15239">MTTQERLTHMQVFNPLLYVFYRDGTLFFIPIFALSVVQILASFDLLTPIRANLSFTQSFWSLWVYVVYSMTPARLVINVRKAGGRLNESLLSRPMQSLHFAHHVNTEEESMNSEETEGIQEEYQYRGSRAI</sequence>
<dbReference type="Proteomes" id="UP001213000">
    <property type="component" value="Unassembled WGS sequence"/>
</dbReference>
<proteinExistence type="predicted"/>